<evidence type="ECO:0000256" key="4">
    <source>
        <dbReference type="ARBA" id="ARBA00022692"/>
    </source>
</evidence>
<comment type="subcellular location">
    <subcellularLocation>
        <location evidence="8">Cell membrane</location>
        <topology evidence="8">Single-pass type II membrane protein</topology>
    </subcellularLocation>
    <subcellularLocation>
        <location evidence="1">Membrane</location>
    </subcellularLocation>
    <text evidence="8">Localizes to the division septum.</text>
</comment>
<evidence type="ECO:0000256" key="6">
    <source>
        <dbReference type="ARBA" id="ARBA00023136"/>
    </source>
</evidence>
<keyword evidence="7 8" id="KW-0131">Cell cycle</keyword>
<evidence type="ECO:0000313" key="11">
    <source>
        <dbReference type="Proteomes" id="UP000199004"/>
    </source>
</evidence>
<keyword evidence="3 8" id="KW-0132">Cell division</keyword>
<comment type="similarity">
    <text evidence="8">Belongs to the FtsQ/DivIB family. FtsQ subfamily.</text>
</comment>
<dbReference type="AlphaFoldDB" id="A0A1G9VI32"/>
<feature type="transmembrane region" description="Helical" evidence="8">
    <location>
        <begin position="31"/>
        <end position="53"/>
    </location>
</feature>
<dbReference type="Gene3D" id="3.10.20.310">
    <property type="entry name" value="membrane protein fhac"/>
    <property type="match status" value="1"/>
</dbReference>
<keyword evidence="2 8" id="KW-1003">Cell membrane</keyword>
<comment type="function">
    <text evidence="8">Essential cell division protein.</text>
</comment>
<name>A0A1G9VI32_9ACTN</name>
<keyword evidence="4 8" id="KW-0812">Transmembrane</keyword>
<dbReference type="InterPro" id="IPR013685">
    <property type="entry name" value="POTRA_FtsQ_type"/>
</dbReference>
<dbReference type="InterPro" id="IPR005548">
    <property type="entry name" value="Cell_div_FtsQ/DivIB_C"/>
</dbReference>
<evidence type="ECO:0000313" key="10">
    <source>
        <dbReference type="EMBL" id="SDM71844.1"/>
    </source>
</evidence>
<reference evidence="10 11" key="1">
    <citation type="submission" date="2016-10" db="EMBL/GenBank/DDBJ databases">
        <authorList>
            <person name="de Groot N.N."/>
        </authorList>
    </citation>
    <scope>NUCLEOTIDE SEQUENCE [LARGE SCALE GENOMIC DNA]</scope>
    <source>
        <strain evidence="10 11">CGMCC 1.11147</strain>
    </source>
</reference>
<feature type="domain" description="POTRA" evidence="9">
    <location>
        <begin position="58"/>
        <end position="126"/>
    </location>
</feature>
<dbReference type="PANTHER" id="PTHR37820">
    <property type="entry name" value="CELL DIVISION PROTEIN DIVIB"/>
    <property type="match status" value="1"/>
</dbReference>
<evidence type="ECO:0000256" key="3">
    <source>
        <dbReference type="ARBA" id="ARBA00022618"/>
    </source>
</evidence>
<dbReference type="Pfam" id="PF03799">
    <property type="entry name" value="FtsQ_DivIB_C"/>
    <property type="match status" value="1"/>
</dbReference>
<dbReference type="Pfam" id="PF08478">
    <property type="entry name" value="POTRA_1"/>
    <property type="match status" value="1"/>
</dbReference>
<dbReference type="PROSITE" id="PS51779">
    <property type="entry name" value="POTRA"/>
    <property type="match status" value="1"/>
</dbReference>
<evidence type="ECO:0000259" key="9">
    <source>
        <dbReference type="PROSITE" id="PS51779"/>
    </source>
</evidence>
<keyword evidence="11" id="KW-1185">Reference proteome</keyword>
<accession>A0A1G9VI32</accession>
<dbReference type="InterPro" id="IPR034746">
    <property type="entry name" value="POTRA"/>
</dbReference>
<organism evidence="10 11">
    <name type="scientific">Nocardioides szechwanensis</name>
    <dbReference type="NCBI Taxonomy" id="1005944"/>
    <lineage>
        <taxon>Bacteria</taxon>
        <taxon>Bacillati</taxon>
        <taxon>Actinomycetota</taxon>
        <taxon>Actinomycetes</taxon>
        <taxon>Propionibacteriales</taxon>
        <taxon>Nocardioidaceae</taxon>
        <taxon>Nocardioides</taxon>
    </lineage>
</organism>
<evidence type="ECO:0000256" key="5">
    <source>
        <dbReference type="ARBA" id="ARBA00022989"/>
    </source>
</evidence>
<sequence>MARTAHTPEERAALQTRRRFARRQWARRWLAWKYVVAALLLVVLVGGGTYAVFFSDALAADGVEVTGERTLTDDQVREVARVPLGDPLARVDLDAIQRRVESLPVVKSAEVSRQWPHDVLIEVEERTAVAVVEIAGSLRGLDAEGIVFGTYREAPDGLPRVRTTATTSGDALREAALVVAALPSDLAARVNHVEVLTVDQIALELKDGRRVRWGSSAQSEEKAEVLEALLLQDAQVYDVSVPGNPTTSSR</sequence>
<proteinExistence type="inferred from homology"/>
<dbReference type="GO" id="GO:0090529">
    <property type="term" value="P:cell septum assembly"/>
    <property type="evidence" value="ECO:0007669"/>
    <property type="project" value="InterPro"/>
</dbReference>
<evidence type="ECO:0000256" key="1">
    <source>
        <dbReference type="ARBA" id="ARBA00004370"/>
    </source>
</evidence>
<dbReference type="RefSeq" id="WP_091022020.1">
    <property type="nucleotide sequence ID" value="NZ_BKAE01000004.1"/>
</dbReference>
<dbReference type="STRING" id="1005944.SAMN05192576_0774"/>
<evidence type="ECO:0000256" key="2">
    <source>
        <dbReference type="ARBA" id="ARBA00022475"/>
    </source>
</evidence>
<dbReference type="GO" id="GO:0043093">
    <property type="term" value="P:FtsZ-dependent cytokinesis"/>
    <property type="evidence" value="ECO:0007669"/>
    <property type="project" value="UniProtKB-UniRule"/>
</dbReference>
<dbReference type="GO" id="GO:0005886">
    <property type="term" value="C:plasma membrane"/>
    <property type="evidence" value="ECO:0007669"/>
    <property type="project" value="UniProtKB-SubCell"/>
</dbReference>
<dbReference type="PANTHER" id="PTHR37820:SF1">
    <property type="entry name" value="CELL DIVISION PROTEIN FTSQ"/>
    <property type="match status" value="1"/>
</dbReference>
<evidence type="ECO:0000256" key="7">
    <source>
        <dbReference type="ARBA" id="ARBA00023306"/>
    </source>
</evidence>
<dbReference type="OrthoDB" id="9790760at2"/>
<dbReference type="Proteomes" id="UP000199004">
    <property type="component" value="Unassembled WGS sequence"/>
</dbReference>
<keyword evidence="5 8" id="KW-1133">Transmembrane helix</keyword>
<dbReference type="GO" id="GO:0032153">
    <property type="term" value="C:cell division site"/>
    <property type="evidence" value="ECO:0007669"/>
    <property type="project" value="UniProtKB-UniRule"/>
</dbReference>
<protein>
    <recommendedName>
        <fullName evidence="8">Cell division protein FtsQ</fullName>
    </recommendedName>
</protein>
<dbReference type="HAMAP" id="MF_00911">
    <property type="entry name" value="FtsQ_subfam"/>
    <property type="match status" value="1"/>
</dbReference>
<dbReference type="InterPro" id="IPR026579">
    <property type="entry name" value="FtsQ"/>
</dbReference>
<dbReference type="EMBL" id="FNIC01000001">
    <property type="protein sequence ID" value="SDM71844.1"/>
    <property type="molecule type" value="Genomic_DNA"/>
</dbReference>
<dbReference type="InterPro" id="IPR050487">
    <property type="entry name" value="FtsQ_DivIB"/>
</dbReference>
<gene>
    <name evidence="8" type="primary">ftsQ</name>
    <name evidence="10" type="ORF">SAMN05192576_0774</name>
</gene>
<keyword evidence="6 8" id="KW-0472">Membrane</keyword>
<evidence type="ECO:0000256" key="8">
    <source>
        <dbReference type="HAMAP-Rule" id="MF_00911"/>
    </source>
</evidence>